<dbReference type="InterPro" id="IPR025287">
    <property type="entry name" value="WAK_GUB"/>
</dbReference>
<reference evidence="10 11" key="1">
    <citation type="submission" date="2019-05" db="EMBL/GenBank/DDBJ databases">
        <title>Mikania micrantha, genome provides insights into the molecular mechanism of rapid growth.</title>
        <authorList>
            <person name="Liu B."/>
        </authorList>
    </citation>
    <scope>NUCLEOTIDE SEQUENCE [LARGE SCALE GENOMIC DNA]</scope>
    <source>
        <strain evidence="10">NLD-2019</strain>
        <tissue evidence="10">Leaf</tissue>
    </source>
</reference>
<keyword evidence="3 7" id="KW-0732">Signal</keyword>
<dbReference type="InterPro" id="IPR032872">
    <property type="entry name" value="WAK_assoc_C"/>
</dbReference>
<feature type="domain" description="Wall-associated receptor kinase galacturonan-binding" evidence="8">
    <location>
        <begin position="30"/>
        <end position="93"/>
    </location>
</feature>
<keyword evidence="11" id="KW-1185">Reference proteome</keyword>
<evidence type="ECO:0000256" key="6">
    <source>
        <dbReference type="ARBA" id="ARBA00048679"/>
    </source>
</evidence>
<dbReference type="PANTHER" id="PTHR33138:SF27">
    <property type="entry name" value="WALL-ASSOCIATED RECEPTOR KINASE C-TERMINAL DOMAIN-CONTAINING PROTEIN"/>
    <property type="match status" value="1"/>
</dbReference>
<evidence type="ECO:0000313" key="10">
    <source>
        <dbReference type="EMBL" id="KAD3641581.1"/>
    </source>
</evidence>
<evidence type="ECO:0000256" key="2">
    <source>
        <dbReference type="ARBA" id="ARBA00012513"/>
    </source>
</evidence>
<dbReference type="Pfam" id="PF14380">
    <property type="entry name" value="WAK_assoc"/>
    <property type="match status" value="1"/>
</dbReference>
<feature type="domain" description="Wall-associated receptor kinase C-terminal" evidence="9">
    <location>
        <begin position="162"/>
        <end position="244"/>
    </location>
</feature>
<evidence type="ECO:0000256" key="7">
    <source>
        <dbReference type="SAM" id="SignalP"/>
    </source>
</evidence>
<keyword evidence="4" id="KW-0325">Glycoprotein</keyword>
<evidence type="ECO:0000259" key="9">
    <source>
        <dbReference type="Pfam" id="PF14380"/>
    </source>
</evidence>
<gene>
    <name evidence="10" type="ORF">E3N88_30805</name>
</gene>
<dbReference type="OrthoDB" id="1697053at2759"/>
<dbReference type="EMBL" id="SZYD01000015">
    <property type="protein sequence ID" value="KAD3641581.1"/>
    <property type="molecule type" value="Genomic_DNA"/>
</dbReference>
<protein>
    <recommendedName>
        <fullName evidence="2">non-specific serine/threonine protein kinase</fullName>
        <ecNumber evidence="2">2.7.11.1</ecNumber>
    </recommendedName>
</protein>
<evidence type="ECO:0000256" key="1">
    <source>
        <dbReference type="ARBA" id="ARBA00004167"/>
    </source>
</evidence>
<dbReference type="EC" id="2.7.11.1" evidence="2"/>
<dbReference type="GO" id="GO:0016020">
    <property type="term" value="C:membrane"/>
    <property type="evidence" value="ECO:0007669"/>
    <property type="project" value="UniProtKB-SubCell"/>
</dbReference>
<comment type="catalytic activity">
    <reaction evidence="6">
        <text>L-seryl-[protein] + ATP = O-phospho-L-seryl-[protein] + ADP + H(+)</text>
        <dbReference type="Rhea" id="RHEA:17989"/>
        <dbReference type="Rhea" id="RHEA-COMP:9863"/>
        <dbReference type="Rhea" id="RHEA-COMP:11604"/>
        <dbReference type="ChEBI" id="CHEBI:15378"/>
        <dbReference type="ChEBI" id="CHEBI:29999"/>
        <dbReference type="ChEBI" id="CHEBI:30616"/>
        <dbReference type="ChEBI" id="CHEBI:83421"/>
        <dbReference type="ChEBI" id="CHEBI:456216"/>
        <dbReference type="EC" id="2.7.11.1"/>
    </reaction>
</comment>
<evidence type="ECO:0000256" key="3">
    <source>
        <dbReference type="ARBA" id="ARBA00022729"/>
    </source>
</evidence>
<evidence type="ECO:0000256" key="5">
    <source>
        <dbReference type="ARBA" id="ARBA00047899"/>
    </source>
</evidence>
<dbReference type="AlphaFoldDB" id="A0A5N6MMM3"/>
<feature type="signal peptide" evidence="7">
    <location>
        <begin position="1"/>
        <end position="20"/>
    </location>
</feature>
<accession>A0A5N6MMM3</accession>
<feature type="chain" id="PRO_5024360323" description="non-specific serine/threonine protein kinase" evidence="7">
    <location>
        <begin position="21"/>
        <end position="276"/>
    </location>
</feature>
<evidence type="ECO:0000259" key="8">
    <source>
        <dbReference type="Pfam" id="PF13947"/>
    </source>
</evidence>
<name>A0A5N6MMM3_9ASTR</name>
<sequence>MKKLEKQIFIFLSFFLFNHSFCLDPWYESCVSKDCGDGLSITYPFYINYLQDSSCGYPGYNLTCNNGSSILQISGNDFIVKQIDRNKRHMRLQNAAILANRAEFCSSKIKNLTLNPNRFMIDNATTTQLVFISNCSGMFSDDLERYRIRSCEKSREFVMVANDKNLRNVTDGCGGGVKIVETPVELVAGEKGSVVVDGGNYTEVAGRGFLVRWFTADCGVCERSGGRCGFNTSVHQFRCFCPDRSHSVSCKPGKYALLSNLIRLFCLIYLTERLND</sequence>
<dbReference type="GO" id="GO:0030247">
    <property type="term" value="F:polysaccharide binding"/>
    <property type="evidence" value="ECO:0007669"/>
    <property type="project" value="InterPro"/>
</dbReference>
<comment type="subcellular location">
    <subcellularLocation>
        <location evidence="1">Membrane</location>
        <topology evidence="1">Single-pass membrane protein</topology>
    </subcellularLocation>
</comment>
<evidence type="ECO:0000313" key="11">
    <source>
        <dbReference type="Proteomes" id="UP000326396"/>
    </source>
</evidence>
<dbReference type="Pfam" id="PF13947">
    <property type="entry name" value="GUB_WAK_bind"/>
    <property type="match status" value="1"/>
</dbReference>
<comment type="catalytic activity">
    <reaction evidence="5">
        <text>L-threonyl-[protein] + ATP = O-phospho-L-threonyl-[protein] + ADP + H(+)</text>
        <dbReference type="Rhea" id="RHEA:46608"/>
        <dbReference type="Rhea" id="RHEA-COMP:11060"/>
        <dbReference type="Rhea" id="RHEA-COMP:11605"/>
        <dbReference type="ChEBI" id="CHEBI:15378"/>
        <dbReference type="ChEBI" id="CHEBI:30013"/>
        <dbReference type="ChEBI" id="CHEBI:30616"/>
        <dbReference type="ChEBI" id="CHEBI:61977"/>
        <dbReference type="ChEBI" id="CHEBI:456216"/>
        <dbReference type="EC" id="2.7.11.1"/>
    </reaction>
</comment>
<dbReference type="Proteomes" id="UP000326396">
    <property type="component" value="Linkage Group LG5"/>
</dbReference>
<dbReference type="PANTHER" id="PTHR33138">
    <property type="entry name" value="OS01G0690200 PROTEIN"/>
    <property type="match status" value="1"/>
</dbReference>
<proteinExistence type="predicted"/>
<organism evidence="10 11">
    <name type="scientific">Mikania micrantha</name>
    <name type="common">bitter vine</name>
    <dbReference type="NCBI Taxonomy" id="192012"/>
    <lineage>
        <taxon>Eukaryota</taxon>
        <taxon>Viridiplantae</taxon>
        <taxon>Streptophyta</taxon>
        <taxon>Embryophyta</taxon>
        <taxon>Tracheophyta</taxon>
        <taxon>Spermatophyta</taxon>
        <taxon>Magnoliopsida</taxon>
        <taxon>eudicotyledons</taxon>
        <taxon>Gunneridae</taxon>
        <taxon>Pentapetalae</taxon>
        <taxon>asterids</taxon>
        <taxon>campanulids</taxon>
        <taxon>Asterales</taxon>
        <taxon>Asteraceae</taxon>
        <taxon>Asteroideae</taxon>
        <taxon>Heliantheae alliance</taxon>
        <taxon>Eupatorieae</taxon>
        <taxon>Mikania</taxon>
    </lineage>
</organism>
<evidence type="ECO:0000256" key="4">
    <source>
        <dbReference type="ARBA" id="ARBA00023180"/>
    </source>
</evidence>
<comment type="caution">
    <text evidence="10">The sequence shown here is derived from an EMBL/GenBank/DDBJ whole genome shotgun (WGS) entry which is preliminary data.</text>
</comment>
<dbReference type="GO" id="GO:0004674">
    <property type="term" value="F:protein serine/threonine kinase activity"/>
    <property type="evidence" value="ECO:0007669"/>
    <property type="project" value="UniProtKB-EC"/>
</dbReference>